<keyword evidence="3 10" id="KW-0716">Sensory transduction</keyword>
<dbReference type="GO" id="GO:0004984">
    <property type="term" value="F:olfactory receptor activity"/>
    <property type="evidence" value="ECO:0007669"/>
    <property type="project" value="InterPro"/>
</dbReference>
<evidence type="ECO:0000256" key="10">
    <source>
        <dbReference type="RuleBase" id="RU351113"/>
    </source>
</evidence>
<keyword evidence="11" id="KW-1185">Reference proteome</keyword>
<evidence type="ECO:0000256" key="5">
    <source>
        <dbReference type="ARBA" id="ARBA00022725"/>
    </source>
</evidence>
<evidence type="ECO:0000256" key="2">
    <source>
        <dbReference type="ARBA" id="ARBA00022475"/>
    </source>
</evidence>
<keyword evidence="2" id="KW-1003">Cell membrane</keyword>
<dbReference type="InterPro" id="IPR004117">
    <property type="entry name" value="7tm6_olfct_rcpt"/>
</dbReference>
<evidence type="ECO:0000256" key="3">
    <source>
        <dbReference type="ARBA" id="ARBA00022606"/>
    </source>
</evidence>
<gene>
    <name evidence="12" type="primary">LOC105423066</name>
</gene>
<keyword evidence="5 10" id="KW-0552">Olfaction</keyword>
<dbReference type="AlphaFoldDB" id="A0A8N1S4R5"/>
<dbReference type="Proteomes" id="UP000504615">
    <property type="component" value="Unplaced"/>
</dbReference>
<keyword evidence="6 10" id="KW-1133">Transmembrane helix</keyword>
<dbReference type="OrthoDB" id="6765072at2759"/>
<evidence type="ECO:0000256" key="9">
    <source>
        <dbReference type="ARBA" id="ARBA00023224"/>
    </source>
</evidence>
<evidence type="ECO:0000313" key="12">
    <source>
        <dbReference type="RefSeq" id="XP_025073087.1"/>
    </source>
</evidence>
<dbReference type="GO" id="GO:0005886">
    <property type="term" value="C:plasma membrane"/>
    <property type="evidence" value="ECO:0007669"/>
    <property type="project" value="UniProtKB-SubCell"/>
</dbReference>
<keyword evidence="8 10" id="KW-0675">Receptor</keyword>
<evidence type="ECO:0000256" key="1">
    <source>
        <dbReference type="ARBA" id="ARBA00004651"/>
    </source>
</evidence>
<organism evidence="11 12">
    <name type="scientific">Pogonomyrmex barbatus</name>
    <name type="common">red harvester ant</name>
    <dbReference type="NCBI Taxonomy" id="144034"/>
    <lineage>
        <taxon>Eukaryota</taxon>
        <taxon>Metazoa</taxon>
        <taxon>Ecdysozoa</taxon>
        <taxon>Arthropoda</taxon>
        <taxon>Hexapoda</taxon>
        <taxon>Insecta</taxon>
        <taxon>Pterygota</taxon>
        <taxon>Neoptera</taxon>
        <taxon>Endopterygota</taxon>
        <taxon>Hymenoptera</taxon>
        <taxon>Apocrita</taxon>
        <taxon>Aculeata</taxon>
        <taxon>Formicoidea</taxon>
        <taxon>Formicidae</taxon>
        <taxon>Myrmicinae</taxon>
        <taxon>Pogonomyrmex</taxon>
    </lineage>
</organism>
<comment type="caution">
    <text evidence="10">Lacks conserved residue(s) required for the propagation of feature annotation.</text>
</comment>
<accession>A0A8N1S4R5</accession>
<feature type="transmembrane region" description="Helical" evidence="10">
    <location>
        <begin position="288"/>
        <end position="311"/>
    </location>
</feature>
<comment type="similarity">
    <text evidence="10">Belongs to the insect chemoreceptor superfamily. Heteromeric odorant receptor channel (TC 1.A.69) family.</text>
</comment>
<feature type="transmembrane region" description="Helical" evidence="10">
    <location>
        <begin position="121"/>
        <end position="140"/>
    </location>
</feature>
<comment type="subcellular location">
    <subcellularLocation>
        <location evidence="1 10">Cell membrane</location>
        <topology evidence="1 10">Multi-pass membrane protein</topology>
    </subcellularLocation>
</comment>
<dbReference type="RefSeq" id="XP_025073087.1">
    <property type="nucleotide sequence ID" value="XM_025217302.1"/>
</dbReference>
<protein>
    <recommendedName>
        <fullName evidence="10">Odorant receptor</fullName>
    </recommendedName>
</protein>
<evidence type="ECO:0000256" key="6">
    <source>
        <dbReference type="ARBA" id="ARBA00022989"/>
    </source>
</evidence>
<keyword evidence="7 10" id="KW-0472">Membrane</keyword>
<evidence type="ECO:0000256" key="8">
    <source>
        <dbReference type="ARBA" id="ARBA00023170"/>
    </source>
</evidence>
<sequence length="386" mass="44498">MILTSTVSPSLKIGLQFLGMWPNVAHSTVYWLSVMLSILIMQCFQYLYIFKHLKVSELLNLVDSLTVAMDYSLTMFKLICLWINRRVFHQILTAMDDDWHECINNDQHLYIMTVKANISHFCFNALLSFNAIATILYFLGDYIVRFMFLNEEYNDTLRQLPVKIQLPFDIQQSPIFEFLALTTISHVMLHASIVAILNGLIFTLVLHVSGQIDIICQELKNISENILYKSSMFSLGMLIERHNKVILFSENMEKFFSFFALMQVVWNTLVISSIGFVFIIFMHSETGIFILIKTIFAYIGIMIEAFIICFAGEYLSLKGNLIASATYEILWYDMPPNQSKIIMFVIMRSQKQLRITAGKMMDMSIETFASIIKASASYLSVLNAIY</sequence>
<reference evidence="12" key="1">
    <citation type="submission" date="2025-08" db="UniProtKB">
        <authorList>
            <consortium name="RefSeq"/>
        </authorList>
    </citation>
    <scope>IDENTIFICATION</scope>
</reference>
<feature type="transmembrane region" description="Helical" evidence="10">
    <location>
        <begin position="187"/>
        <end position="208"/>
    </location>
</feature>
<dbReference type="GO" id="GO:0007165">
    <property type="term" value="P:signal transduction"/>
    <property type="evidence" value="ECO:0007669"/>
    <property type="project" value="UniProtKB-KW"/>
</dbReference>
<dbReference type="PANTHER" id="PTHR21137">
    <property type="entry name" value="ODORANT RECEPTOR"/>
    <property type="match status" value="1"/>
</dbReference>
<dbReference type="GO" id="GO:0005549">
    <property type="term" value="F:odorant binding"/>
    <property type="evidence" value="ECO:0007669"/>
    <property type="project" value="InterPro"/>
</dbReference>
<dbReference type="GeneID" id="105423066"/>
<evidence type="ECO:0000256" key="4">
    <source>
        <dbReference type="ARBA" id="ARBA00022692"/>
    </source>
</evidence>
<evidence type="ECO:0000313" key="11">
    <source>
        <dbReference type="Proteomes" id="UP000504615"/>
    </source>
</evidence>
<evidence type="ECO:0000256" key="7">
    <source>
        <dbReference type="ARBA" id="ARBA00023136"/>
    </source>
</evidence>
<name>A0A8N1S4R5_9HYME</name>
<dbReference type="Pfam" id="PF02949">
    <property type="entry name" value="7tm_6"/>
    <property type="match status" value="1"/>
</dbReference>
<keyword evidence="4 10" id="KW-0812">Transmembrane</keyword>
<feature type="transmembrane region" description="Helical" evidence="10">
    <location>
        <begin position="255"/>
        <end position="282"/>
    </location>
</feature>
<proteinExistence type="inferred from homology"/>
<feature type="transmembrane region" description="Helical" evidence="10">
    <location>
        <begin position="29"/>
        <end position="49"/>
    </location>
</feature>
<keyword evidence="9 10" id="KW-0807">Transducer</keyword>
<dbReference type="PANTHER" id="PTHR21137:SF35">
    <property type="entry name" value="ODORANT RECEPTOR 19A-RELATED"/>
    <property type="match status" value="1"/>
</dbReference>